<evidence type="ECO:0000313" key="1">
    <source>
        <dbReference type="EMBL" id="GGG10951.1"/>
    </source>
</evidence>
<reference evidence="1" key="1">
    <citation type="journal article" date="2014" name="Int. J. Syst. Evol. Microbiol.">
        <title>Complete genome sequence of Corynebacterium casei LMG S-19264T (=DSM 44701T), isolated from a smear-ripened cheese.</title>
        <authorList>
            <consortium name="US DOE Joint Genome Institute (JGI-PGF)"/>
            <person name="Walter F."/>
            <person name="Albersmeier A."/>
            <person name="Kalinowski J."/>
            <person name="Ruckert C."/>
        </authorList>
    </citation>
    <scope>NUCLEOTIDE SEQUENCE</scope>
    <source>
        <strain evidence="1">CGMCC 1.16134</strain>
    </source>
</reference>
<proteinExistence type="predicted"/>
<keyword evidence="2" id="KW-1185">Reference proteome</keyword>
<accession>A0A917D5D6</accession>
<comment type="caution">
    <text evidence="1">The sequence shown here is derived from an EMBL/GenBank/DDBJ whole genome shotgun (WGS) entry which is preliminary data.</text>
</comment>
<dbReference type="AlphaFoldDB" id="A0A917D5D6"/>
<organism evidence="1 2">
    <name type="scientific">Paenibacillus albidus</name>
    <dbReference type="NCBI Taxonomy" id="2041023"/>
    <lineage>
        <taxon>Bacteria</taxon>
        <taxon>Bacillati</taxon>
        <taxon>Bacillota</taxon>
        <taxon>Bacilli</taxon>
        <taxon>Bacillales</taxon>
        <taxon>Paenibacillaceae</taxon>
        <taxon>Paenibacillus</taxon>
    </lineage>
</organism>
<evidence type="ECO:0000313" key="2">
    <source>
        <dbReference type="Proteomes" id="UP000637643"/>
    </source>
</evidence>
<dbReference type="EMBL" id="BMKR01000051">
    <property type="protein sequence ID" value="GGG10951.1"/>
    <property type="molecule type" value="Genomic_DNA"/>
</dbReference>
<sequence>MNLILGFSSQFMYSNKNKTMKDRLSDLSWSGCRESLDSLIYMQLV</sequence>
<protein>
    <submittedName>
        <fullName evidence="1">Uncharacterized protein</fullName>
    </submittedName>
</protein>
<name>A0A917D5D6_9BACL</name>
<reference evidence="1" key="2">
    <citation type="submission" date="2020-09" db="EMBL/GenBank/DDBJ databases">
        <authorList>
            <person name="Sun Q."/>
            <person name="Zhou Y."/>
        </authorList>
    </citation>
    <scope>NUCLEOTIDE SEQUENCE</scope>
    <source>
        <strain evidence="1">CGMCC 1.16134</strain>
    </source>
</reference>
<dbReference type="Proteomes" id="UP000637643">
    <property type="component" value="Unassembled WGS sequence"/>
</dbReference>
<gene>
    <name evidence="1" type="ORF">GCM10010912_64230</name>
</gene>